<dbReference type="RefSeq" id="WP_378188882.1">
    <property type="nucleotide sequence ID" value="NZ_JBHUIR010000055.1"/>
</dbReference>
<organism evidence="1 2">
    <name type="scientific">Chelativorans composti</name>
    <dbReference type="NCBI Taxonomy" id="768533"/>
    <lineage>
        <taxon>Bacteria</taxon>
        <taxon>Pseudomonadati</taxon>
        <taxon>Pseudomonadota</taxon>
        <taxon>Alphaproteobacteria</taxon>
        <taxon>Hyphomicrobiales</taxon>
        <taxon>Phyllobacteriaceae</taxon>
        <taxon>Chelativorans</taxon>
    </lineage>
</organism>
<keyword evidence="2" id="KW-1185">Reference proteome</keyword>
<gene>
    <name evidence="1" type="ORF">ACFSMZ_14790</name>
</gene>
<comment type="caution">
    <text evidence="1">The sequence shown here is derived from an EMBL/GenBank/DDBJ whole genome shotgun (WGS) entry which is preliminary data.</text>
</comment>
<accession>A0ABW5DKF8</accession>
<protein>
    <submittedName>
        <fullName evidence="1">Uncharacterized protein</fullName>
    </submittedName>
</protein>
<evidence type="ECO:0000313" key="2">
    <source>
        <dbReference type="Proteomes" id="UP001597373"/>
    </source>
</evidence>
<dbReference type="Proteomes" id="UP001597373">
    <property type="component" value="Unassembled WGS sequence"/>
</dbReference>
<sequence>RSFVTISSGLCRLLAIVVLLHGQNHTSRWTRPMGVDQVYLRDVLTRLPLQKNHQNGRAAAAQREAAGLNIRPTNAVPVKVYFPDAYKLPTIDREPQALQASRCVYRTLTSNNCL</sequence>
<evidence type="ECO:0000313" key="1">
    <source>
        <dbReference type="EMBL" id="MFD2261015.1"/>
    </source>
</evidence>
<dbReference type="EMBL" id="JBHUIR010000055">
    <property type="protein sequence ID" value="MFD2261015.1"/>
    <property type="molecule type" value="Genomic_DNA"/>
</dbReference>
<feature type="non-terminal residue" evidence="1">
    <location>
        <position position="1"/>
    </location>
</feature>
<proteinExistence type="predicted"/>
<name>A0ABW5DKF8_9HYPH</name>
<reference evidence="2" key="1">
    <citation type="journal article" date="2019" name="Int. J. Syst. Evol. Microbiol.">
        <title>The Global Catalogue of Microorganisms (GCM) 10K type strain sequencing project: providing services to taxonomists for standard genome sequencing and annotation.</title>
        <authorList>
            <consortium name="The Broad Institute Genomics Platform"/>
            <consortium name="The Broad Institute Genome Sequencing Center for Infectious Disease"/>
            <person name="Wu L."/>
            <person name="Ma J."/>
        </authorList>
    </citation>
    <scope>NUCLEOTIDE SEQUENCE [LARGE SCALE GENOMIC DNA]</scope>
    <source>
        <strain evidence="2">KCTC 23707</strain>
    </source>
</reference>